<evidence type="ECO:0000256" key="1">
    <source>
        <dbReference type="ARBA" id="ARBA00010701"/>
    </source>
</evidence>
<dbReference type="PIRSF" id="PIRSF000862">
    <property type="entry name" value="Steryl_ester_lip"/>
    <property type="match status" value="1"/>
</dbReference>
<reference evidence="8 9" key="1">
    <citation type="submission" date="2024-08" db="EMBL/GenBank/DDBJ databases">
        <authorList>
            <person name="Cucini C."/>
            <person name="Frati F."/>
        </authorList>
    </citation>
    <scope>NUCLEOTIDE SEQUENCE [LARGE SCALE GENOMIC DNA]</scope>
</reference>
<dbReference type="InterPro" id="IPR029058">
    <property type="entry name" value="AB_hydrolase_fold"/>
</dbReference>
<evidence type="ECO:0000256" key="2">
    <source>
        <dbReference type="ARBA" id="ARBA00022729"/>
    </source>
</evidence>
<gene>
    <name evidence="8" type="ORF">ODALV1_LOCUS24113</name>
</gene>
<keyword evidence="9" id="KW-1185">Reference proteome</keyword>
<comment type="similarity">
    <text evidence="1">Belongs to the AB hydrolase superfamily. Lipase family.</text>
</comment>
<keyword evidence="2 6" id="KW-0732">Signal</keyword>
<name>A0ABP1RN82_9HEXA</name>
<proteinExistence type="inferred from homology"/>
<evidence type="ECO:0000256" key="3">
    <source>
        <dbReference type="ARBA" id="ARBA00022963"/>
    </source>
</evidence>
<accession>A0ABP1RN82</accession>
<evidence type="ECO:0000256" key="5">
    <source>
        <dbReference type="ARBA" id="ARBA00023180"/>
    </source>
</evidence>
<dbReference type="SUPFAM" id="SSF53474">
    <property type="entry name" value="alpha/beta-Hydrolases"/>
    <property type="match status" value="1"/>
</dbReference>
<keyword evidence="4" id="KW-0443">Lipid metabolism</keyword>
<evidence type="ECO:0000313" key="8">
    <source>
        <dbReference type="EMBL" id="CAL8131291.1"/>
    </source>
</evidence>
<evidence type="ECO:0000256" key="6">
    <source>
        <dbReference type="SAM" id="SignalP"/>
    </source>
</evidence>
<feature type="domain" description="AB hydrolase-1" evidence="7">
    <location>
        <begin position="113"/>
        <end position="235"/>
    </location>
</feature>
<evidence type="ECO:0000259" key="7">
    <source>
        <dbReference type="Pfam" id="PF00561"/>
    </source>
</evidence>
<dbReference type="PANTHER" id="PTHR11005">
    <property type="entry name" value="LYSOSOMAL ACID LIPASE-RELATED"/>
    <property type="match status" value="1"/>
</dbReference>
<dbReference type="EMBL" id="CAXLJM020000086">
    <property type="protein sequence ID" value="CAL8131291.1"/>
    <property type="molecule type" value="Genomic_DNA"/>
</dbReference>
<feature type="chain" id="PRO_5045079253" description="AB hydrolase-1 domain-containing protein" evidence="6">
    <location>
        <begin position="25"/>
        <end position="458"/>
    </location>
</feature>
<comment type="caution">
    <text evidence="8">The sequence shown here is derived from an EMBL/GenBank/DDBJ whole genome shotgun (WGS) entry which is preliminary data.</text>
</comment>
<sequence length="458" mass="51127">MKQKSKAYFLIYLLSQSLVSFVSANGSQNQGPACVTYRPNIPKEMRRLAEVCQRKIPKAIPNLAEIPPSTVEEIEAQGYYVSTHTILSEDGYTSAIYRIYGGPKSPPKRGKQAVLLFHGGGGGSASWIIQPESRNLAFLLVDSGYEAWLANARGTGPSKNHTYLNADIDLEYWNFSFDEIGVRDLPLLVDQITWTTGSEKVYYVCHSMGCVVYLVGLSEIPSLSDKFKAAFLLGPGAFIGSGENPFIQTLAAGVAGTPLQNIMIKLLGGRMTGEPMPLLSALGLTPERICTWSALRCGICDNTLFAFYGADAPQLDYENFPNIIRKLQDNLSLKVLFHGLQRLHTCEFLKYDYGSEKNLIKYGTKDPPPYNMRNVRVPLHIFSGESDNLVSPLDTERLWNAIAPPYRAGLYRVDWPLFHHIDFLMAKDADKLVYNGIVDTINRMESGSRLYTFYEDKK</sequence>
<dbReference type="Proteomes" id="UP001642540">
    <property type="component" value="Unassembled WGS sequence"/>
</dbReference>
<feature type="signal peptide" evidence="6">
    <location>
        <begin position="1"/>
        <end position="24"/>
    </location>
</feature>
<dbReference type="InterPro" id="IPR000073">
    <property type="entry name" value="AB_hydrolase_1"/>
</dbReference>
<keyword evidence="5" id="KW-0325">Glycoprotein</keyword>
<keyword evidence="3" id="KW-0442">Lipid degradation</keyword>
<evidence type="ECO:0000256" key="4">
    <source>
        <dbReference type="ARBA" id="ARBA00023098"/>
    </source>
</evidence>
<dbReference type="Gene3D" id="3.40.50.1820">
    <property type="entry name" value="alpha/beta hydrolase"/>
    <property type="match status" value="1"/>
</dbReference>
<organism evidence="8 9">
    <name type="scientific">Orchesella dallaii</name>
    <dbReference type="NCBI Taxonomy" id="48710"/>
    <lineage>
        <taxon>Eukaryota</taxon>
        <taxon>Metazoa</taxon>
        <taxon>Ecdysozoa</taxon>
        <taxon>Arthropoda</taxon>
        <taxon>Hexapoda</taxon>
        <taxon>Collembola</taxon>
        <taxon>Entomobryomorpha</taxon>
        <taxon>Entomobryoidea</taxon>
        <taxon>Orchesellidae</taxon>
        <taxon>Orchesellinae</taxon>
        <taxon>Orchesella</taxon>
    </lineage>
</organism>
<dbReference type="InterPro" id="IPR025483">
    <property type="entry name" value="Lipase_euk"/>
</dbReference>
<dbReference type="Pfam" id="PF00561">
    <property type="entry name" value="Abhydrolase_1"/>
    <property type="match status" value="1"/>
</dbReference>
<evidence type="ECO:0000313" key="9">
    <source>
        <dbReference type="Proteomes" id="UP001642540"/>
    </source>
</evidence>
<protein>
    <recommendedName>
        <fullName evidence="7">AB hydrolase-1 domain-containing protein</fullName>
    </recommendedName>
</protein>